<proteinExistence type="predicted"/>
<dbReference type="AlphaFoldDB" id="A0A8K0H0W2"/>
<dbReference type="InterPro" id="IPR017451">
    <property type="entry name" value="F-box-assoc_interact_dom"/>
</dbReference>
<feature type="domain" description="F-box associated beta-propeller type 3" evidence="1">
    <location>
        <begin position="71"/>
        <end position="288"/>
    </location>
</feature>
<dbReference type="NCBIfam" id="TIGR01640">
    <property type="entry name" value="F_box_assoc_1"/>
    <property type="match status" value="1"/>
</dbReference>
<evidence type="ECO:0000259" key="1">
    <source>
        <dbReference type="Pfam" id="PF08268"/>
    </source>
</evidence>
<evidence type="ECO:0000313" key="2">
    <source>
        <dbReference type="EMBL" id="KAF3443563.1"/>
    </source>
</evidence>
<sequence length="354" mass="40805">MVMELLLKQAMKGVGRWCKSCFVNSPDPQLSDNKKKHNKDPHDLLVKFCNHKTHEGIISIFSHETNGVVEPYDPHDYILSDSAQLSVLGCHNGVVCLRFDFGDGLQAFLWNPKTGQTKVVPRTLYCRRPHGKPKCDANILGFGFDAKNDDYKLVSIEGYLSSHSDEIFYDVEVYSLKWDSWRWVTSINNLDNDLHLPPSMTKGVYTNENEMYSWRVTYRGKEAIMSFEMSKEIIIFTPLPRPSCLHPYGYLTNLMDMNGRLAFLYRDPRFFSIWWLGELGVEHSWRKLISIPLAYGLWPMAFWKNVGLVLRRLDDENLVLLDIATQRRKLLPISIPCSAESAVFSFKPSMVPLN</sequence>
<dbReference type="OrthoDB" id="1867629at2759"/>
<dbReference type="PANTHER" id="PTHR31672">
    <property type="entry name" value="BNACNNG10540D PROTEIN"/>
    <property type="match status" value="1"/>
</dbReference>
<protein>
    <recommendedName>
        <fullName evidence="1">F-box associated beta-propeller type 3 domain-containing protein</fullName>
    </recommendedName>
</protein>
<dbReference type="EMBL" id="VOIH02000006">
    <property type="protein sequence ID" value="KAF3443563.1"/>
    <property type="molecule type" value="Genomic_DNA"/>
</dbReference>
<comment type="caution">
    <text evidence="2">The sequence shown here is derived from an EMBL/GenBank/DDBJ whole genome shotgun (WGS) entry which is preliminary data.</text>
</comment>
<gene>
    <name evidence="2" type="ORF">FNV43_RR13250</name>
</gene>
<dbReference type="Pfam" id="PF08268">
    <property type="entry name" value="FBA_3"/>
    <property type="match status" value="1"/>
</dbReference>
<accession>A0A8K0H0W2</accession>
<name>A0A8K0H0W2_9ROSA</name>
<dbReference type="InterPro" id="IPR013187">
    <property type="entry name" value="F-box-assoc_dom_typ3"/>
</dbReference>
<organism evidence="2 3">
    <name type="scientific">Rhamnella rubrinervis</name>
    <dbReference type="NCBI Taxonomy" id="2594499"/>
    <lineage>
        <taxon>Eukaryota</taxon>
        <taxon>Viridiplantae</taxon>
        <taxon>Streptophyta</taxon>
        <taxon>Embryophyta</taxon>
        <taxon>Tracheophyta</taxon>
        <taxon>Spermatophyta</taxon>
        <taxon>Magnoliopsida</taxon>
        <taxon>eudicotyledons</taxon>
        <taxon>Gunneridae</taxon>
        <taxon>Pentapetalae</taxon>
        <taxon>rosids</taxon>
        <taxon>fabids</taxon>
        <taxon>Rosales</taxon>
        <taxon>Rhamnaceae</taxon>
        <taxon>rhamnoid group</taxon>
        <taxon>Rhamneae</taxon>
        <taxon>Rhamnella</taxon>
    </lineage>
</organism>
<keyword evidence="3" id="KW-1185">Reference proteome</keyword>
<dbReference type="PANTHER" id="PTHR31672:SF10">
    <property type="entry name" value="F-BOX DOMAIN-CONTAINING PROTEIN"/>
    <property type="match status" value="1"/>
</dbReference>
<dbReference type="InterPro" id="IPR050796">
    <property type="entry name" value="SCF_F-box_component"/>
</dbReference>
<reference evidence="2" key="1">
    <citation type="submission" date="2020-03" db="EMBL/GenBank/DDBJ databases">
        <title>A high-quality chromosome-level genome assembly of a woody plant with both climbing and erect habits, Rhamnella rubrinervis.</title>
        <authorList>
            <person name="Lu Z."/>
            <person name="Yang Y."/>
            <person name="Zhu X."/>
            <person name="Sun Y."/>
        </authorList>
    </citation>
    <scope>NUCLEOTIDE SEQUENCE</scope>
    <source>
        <strain evidence="2">BYM</strain>
        <tissue evidence="2">Leaf</tissue>
    </source>
</reference>
<evidence type="ECO:0000313" key="3">
    <source>
        <dbReference type="Proteomes" id="UP000796880"/>
    </source>
</evidence>
<dbReference type="Proteomes" id="UP000796880">
    <property type="component" value="Unassembled WGS sequence"/>
</dbReference>